<dbReference type="PIRSF" id="PIRSF019345">
    <property type="entry name" value="ScpB"/>
    <property type="match status" value="1"/>
</dbReference>
<keyword evidence="1" id="KW-0963">Cytoplasm</keyword>
<dbReference type="InterPro" id="IPR005234">
    <property type="entry name" value="ScpB_csome_segregation"/>
</dbReference>
<evidence type="ECO:0000256" key="1">
    <source>
        <dbReference type="ARBA" id="ARBA00022490"/>
    </source>
</evidence>
<keyword evidence="2" id="KW-0132">Cell division</keyword>
<gene>
    <name evidence="5" type="ORF">A2319_04990</name>
</gene>
<evidence type="ECO:0000256" key="3">
    <source>
        <dbReference type="ARBA" id="ARBA00022829"/>
    </source>
</evidence>
<dbReference type="Proteomes" id="UP000176420">
    <property type="component" value="Unassembled WGS sequence"/>
</dbReference>
<name>A0A1G2BEW1_9BACT</name>
<organism evidence="5 6">
    <name type="scientific">Candidatus Kerfeldbacteria bacterium RIFOXYB2_FULL_38_14</name>
    <dbReference type="NCBI Taxonomy" id="1798547"/>
    <lineage>
        <taxon>Bacteria</taxon>
        <taxon>Candidatus Kerfeldiibacteriota</taxon>
    </lineage>
</organism>
<evidence type="ECO:0000256" key="4">
    <source>
        <dbReference type="ARBA" id="ARBA00023306"/>
    </source>
</evidence>
<proteinExistence type="predicted"/>
<protein>
    <submittedName>
        <fullName evidence="5">SMC-Scp complex subunit ScpB</fullName>
    </submittedName>
</protein>
<dbReference type="PANTHER" id="PTHR34298">
    <property type="entry name" value="SEGREGATION AND CONDENSATION PROTEIN B"/>
    <property type="match status" value="1"/>
</dbReference>
<keyword evidence="4" id="KW-0131">Cell cycle</keyword>
<keyword evidence="3" id="KW-0159">Chromosome partition</keyword>
<reference evidence="5 6" key="1">
    <citation type="journal article" date="2016" name="Nat. Commun.">
        <title>Thousands of microbial genomes shed light on interconnected biogeochemical processes in an aquifer system.</title>
        <authorList>
            <person name="Anantharaman K."/>
            <person name="Brown C.T."/>
            <person name="Hug L.A."/>
            <person name="Sharon I."/>
            <person name="Castelle C.J."/>
            <person name="Probst A.J."/>
            <person name="Thomas B.C."/>
            <person name="Singh A."/>
            <person name="Wilkins M.J."/>
            <person name="Karaoz U."/>
            <person name="Brodie E.L."/>
            <person name="Williams K.H."/>
            <person name="Hubbard S.S."/>
            <person name="Banfield J.F."/>
        </authorList>
    </citation>
    <scope>NUCLEOTIDE SEQUENCE [LARGE SCALE GENOMIC DNA]</scope>
</reference>
<dbReference type="AlphaFoldDB" id="A0A1G2BEW1"/>
<dbReference type="PANTHER" id="PTHR34298:SF2">
    <property type="entry name" value="SEGREGATION AND CONDENSATION PROTEIN B"/>
    <property type="match status" value="1"/>
</dbReference>
<accession>A0A1G2BEW1</accession>
<sequence>MSELSSKIESILFVESKPLTIKKLAQICGCVSAEVQQALADLRQNYQERHSGVNIVYEGENVQLMTAAPNADLVSKYLHSEENGELTRPSLETLTIIAYRGPVAKSEIELIRGVNCSLILRNLMIRGLIEEVGENEVGIPVYQVTLDFLKYLGISHTADLPNYTELNQNTHLQELLASQQDPEDFFKQ</sequence>
<dbReference type="Gene3D" id="1.10.10.10">
    <property type="entry name" value="Winged helix-like DNA-binding domain superfamily/Winged helix DNA-binding domain"/>
    <property type="match status" value="2"/>
</dbReference>
<dbReference type="InterPro" id="IPR036388">
    <property type="entry name" value="WH-like_DNA-bd_sf"/>
</dbReference>
<dbReference type="NCBIfam" id="TIGR00281">
    <property type="entry name" value="SMC-Scp complex subunit ScpB"/>
    <property type="match status" value="1"/>
</dbReference>
<dbReference type="Pfam" id="PF04079">
    <property type="entry name" value="SMC_ScpB"/>
    <property type="match status" value="1"/>
</dbReference>
<comment type="caution">
    <text evidence="5">The sequence shown here is derived from an EMBL/GenBank/DDBJ whole genome shotgun (WGS) entry which is preliminary data.</text>
</comment>
<evidence type="ECO:0000313" key="5">
    <source>
        <dbReference type="EMBL" id="OGY87768.1"/>
    </source>
</evidence>
<dbReference type="InterPro" id="IPR036390">
    <property type="entry name" value="WH_DNA-bd_sf"/>
</dbReference>
<dbReference type="EMBL" id="MHKI01000006">
    <property type="protein sequence ID" value="OGY87768.1"/>
    <property type="molecule type" value="Genomic_DNA"/>
</dbReference>
<evidence type="ECO:0000313" key="6">
    <source>
        <dbReference type="Proteomes" id="UP000176420"/>
    </source>
</evidence>
<dbReference type="SUPFAM" id="SSF46785">
    <property type="entry name" value="Winged helix' DNA-binding domain"/>
    <property type="match status" value="2"/>
</dbReference>
<evidence type="ECO:0000256" key="2">
    <source>
        <dbReference type="ARBA" id="ARBA00022618"/>
    </source>
</evidence>
<dbReference type="GO" id="GO:0051304">
    <property type="term" value="P:chromosome separation"/>
    <property type="evidence" value="ECO:0007669"/>
    <property type="project" value="InterPro"/>
</dbReference>
<dbReference type="GO" id="GO:0051301">
    <property type="term" value="P:cell division"/>
    <property type="evidence" value="ECO:0007669"/>
    <property type="project" value="UniProtKB-KW"/>
</dbReference>